<keyword evidence="2" id="KW-0812">Transmembrane</keyword>
<feature type="compositionally biased region" description="Polar residues" evidence="1">
    <location>
        <begin position="106"/>
        <end position="116"/>
    </location>
</feature>
<feature type="compositionally biased region" description="Basic and acidic residues" evidence="1">
    <location>
        <begin position="119"/>
        <end position="132"/>
    </location>
</feature>
<gene>
    <name evidence="3" type="ORF">HUK68_07610</name>
</gene>
<feature type="transmembrane region" description="Helical" evidence="2">
    <location>
        <begin position="73"/>
        <end position="94"/>
    </location>
</feature>
<feature type="transmembrane region" description="Helical" evidence="2">
    <location>
        <begin position="12"/>
        <end position="35"/>
    </location>
</feature>
<name>A0A6N1X4P9_9BURK</name>
<sequence>MTPSAIPLWAQAVVGLLVLIGALITLLGALGLVRLKSYFERVHSPSIIATLGCWSIMHATVLFFSVLESRLVLHALLIAVFISVTVPITTIFLMRAALFRARRNGQNVPPATSRVVSSDPDHGDAAHVDNRF</sequence>
<dbReference type="PANTHER" id="PTHR34703:SF1">
    <property type="entry name" value="ANTIPORTER SUBUNIT MNHG2-RELATED"/>
    <property type="match status" value="1"/>
</dbReference>
<dbReference type="InterPro" id="IPR005133">
    <property type="entry name" value="PhaG_MnhG_YufB"/>
</dbReference>
<dbReference type="Pfam" id="PF03334">
    <property type="entry name" value="PhaG_MnhG_YufB"/>
    <property type="match status" value="1"/>
</dbReference>
<feature type="region of interest" description="Disordered" evidence="1">
    <location>
        <begin position="106"/>
        <end position="132"/>
    </location>
</feature>
<organism evidence="3 4">
    <name type="scientific">Comamonas antarctica</name>
    <dbReference type="NCBI Taxonomy" id="2743470"/>
    <lineage>
        <taxon>Bacteria</taxon>
        <taxon>Pseudomonadati</taxon>
        <taxon>Pseudomonadota</taxon>
        <taxon>Betaproteobacteria</taxon>
        <taxon>Burkholderiales</taxon>
        <taxon>Comamonadaceae</taxon>
        <taxon>Comamonas</taxon>
    </lineage>
</organism>
<dbReference type="PANTHER" id="PTHR34703">
    <property type="entry name" value="ANTIPORTER SUBUNIT MNHG2-RELATED"/>
    <property type="match status" value="1"/>
</dbReference>
<evidence type="ECO:0000256" key="2">
    <source>
        <dbReference type="SAM" id="Phobius"/>
    </source>
</evidence>
<dbReference type="AlphaFoldDB" id="A0A6N1X4P9"/>
<evidence type="ECO:0000313" key="3">
    <source>
        <dbReference type="EMBL" id="QKV52765.1"/>
    </source>
</evidence>
<protein>
    <submittedName>
        <fullName evidence="3">Cation:proton antiporter</fullName>
    </submittedName>
</protein>
<evidence type="ECO:0000256" key="1">
    <source>
        <dbReference type="SAM" id="MobiDB-lite"/>
    </source>
</evidence>
<dbReference type="RefSeq" id="WP_175503642.1">
    <property type="nucleotide sequence ID" value="NZ_CAURQT010000007.1"/>
</dbReference>
<dbReference type="EMBL" id="CP054840">
    <property type="protein sequence ID" value="QKV52765.1"/>
    <property type="molecule type" value="Genomic_DNA"/>
</dbReference>
<reference evidence="3 4" key="1">
    <citation type="submission" date="2020-06" db="EMBL/GenBank/DDBJ databases">
        <title>Acidovorax antarctica sp. nov., isolated from Corinth ice sheet soil, Antarctic Fields Peninsula.</title>
        <authorList>
            <person name="Xu Q."/>
            <person name="Peng F."/>
        </authorList>
    </citation>
    <scope>NUCLEOTIDE SEQUENCE [LARGE SCALE GENOMIC DNA]</scope>
    <source>
        <strain evidence="3 4">16-35-5</strain>
    </source>
</reference>
<dbReference type="GO" id="GO:0015385">
    <property type="term" value="F:sodium:proton antiporter activity"/>
    <property type="evidence" value="ECO:0007669"/>
    <property type="project" value="TreeGrafter"/>
</dbReference>
<keyword evidence="2" id="KW-1133">Transmembrane helix</keyword>
<dbReference type="KEGG" id="aant:HUK68_07610"/>
<accession>A0A6N1X4P9</accession>
<keyword evidence="4" id="KW-1185">Reference proteome</keyword>
<keyword evidence="2" id="KW-0472">Membrane</keyword>
<feature type="transmembrane region" description="Helical" evidence="2">
    <location>
        <begin position="47"/>
        <end position="67"/>
    </location>
</feature>
<evidence type="ECO:0000313" key="4">
    <source>
        <dbReference type="Proteomes" id="UP000509579"/>
    </source>
</evidence>
<dbReference type="Proteomes" id="UP000509579">
    <property type="component" value="Chromosome"/>
</dbReference>
<dbReference type="NCBIfam" id="TIGR01300">
    <property type="entry name" value="CPA3_mnhG_phaG"/>
    <property type="match status" value="1"/>
</dbReference>
<proteinExistence type="predicted"/>